<dbReference type="InterPro" id="IPR019734">
    <property type="entry name" value="TPR_rpt"/>
</dbReference>
<dbReference type="PROSITE" id="PS50005">
    <property type="entry name" value="TPR"/>
    <property type="match status" value="1"/>
</dbReference>
<accession>A0ABM1T0Y2</accession>
<evidence type="ECO:0000313" key="3">
    <source>
        <dbReference type="Proteomes" id="UP000694941"/>
    </source>
</evidence>
<dbReference type="Gene3D" id="1.25.40.10">
    <property type="entry name" value="Tetratricopeptide repeat domain"/>
    <property type="match status" value="1"/>
</dbReference>
<proteinExistence type="predicted"/>
<name>A0ABM1T0Y2_LIMPO</name>
<keyword evidence="3" id="KW-1185">Reference proteome</keyword>
<dbReference type="InterPro" id="IPR011990">
    <property type="entry name" value="TPR-like_helical_dom_sf"/>
</dbReference>
<dbReference type="RefSeq" id="XP_022249538.1">
    <property type="nucleotide sequence ID" value="XM_022393830.1"/>
</dbReference>
<evidence type="ECO:0000256" key="1">
    <source>
        <dbReference type="PROSITE-ProRule" id="PRU00339"/>
    </source>
</evidence>
<feature type="repeat" description="TPR" evidence="1">
    <location>
        <begin position="53"/>
        <end position="86"/>
    </location>
</feature>
<feature type="region of interest" description="Disordered" evidence="2">
    <location>
        <begin position="131"/>
        <end position="156"/>
    </location>
</feature>
<dbReference type="GeneID" id="111087382"/>
<evidence type="ECO:0000313" key="4">
    <source>
        <dbReference type="RefSeq" id="XP_022249538.1"/>
    </source>
</evidence>
<sequence>MTFGPEHEQLLRVEVKLSETLWKAGRYNEALRKLQELEVQVKQLHGEHHRHLGKILYDQGEILRHMGKSRESLEFFSKAMNIFQENYGVDDMKTLNTKIQINKMLKGTRRVTREIQPQFRYEKDVMMMAKGGPRSSTTYSTEDSCSSSELSDIETNTPEDVRPFLKRKLSSSSPSSKACFLKPAKFTHTLKNIERLKEPKLRTQVMDDGSRPASTTNLCVPT</sequence>
<reference evidence="4" key="1">
    <citation type="submission" date="2025-08" db="UniProtKB">
        <authorList>
            <consortium name="RefSeq"/>
        </authorList>
    </citation>
    <scope>IDENTIFICATION</scope>
    <source>
        <tissue evidence="4">Muscle</tissue>
    </source>
</reference>
<organism evidence="3 4">
    <name type="scientific">Limulus polyphemus</name>
    <name type="common">Atlantic horseshoe crab</name>
    <dbReference type="NCBI Taxonomy" id="6850"/>
    <lineage>
        <taxon>Eukaryota</taxon>
        <taxon>Metazoa</taxon>
        <taxon>Ecdysozoa</taxon>
        <taxon>Arthropoda</taxon>
        <taxon>Chelicerata</taxon>
        <taxon>Merostomata</taxon>
        <taxon>Xiphosura</taxon>
        <taxon>Limulidae</taxon>
        <taxon>Limulus</taxon>
    </lineage>
</organism>
<dbReference type="Pfam" id="PF13424">
    <property type="entry name" value="TPR_12"/>
    <property type="match status" value="1"/>
</dbReference>
<dbReference type="SUPFAM" id="SSF48452">
    <property type="entry name" value="TPR-like"/>
    <property type="match status" value="1"/>
</dbReference>
<protein>
    <submittedName>
        <fullName evidence="4">Kinesin light chain 3-like</fullName>
    </submittedName>
</protein>
<keyword evidence="1" id="KW-0802">TPR repeat</keyword>
<gene>
    <name evidence="4" type="primary">LOC111087382</name>
</gene>
<dbReference type="Proteomes" id="UP000694941">
    <property type="component" value="Unplaced"/>
</dbReference>
<evidence type="ECO:0000256" key="2">
    <source>
        <dbReference type="SAM" id="MobiDB-lite"/>
    </source>
</evidence>
<feature type="compositionally biased region" description="Low complexity" evidence="2">
    <location>
        <begin position="135"/>
        <end position="155"/>
    </location>
</feature>